<gene>
    <name evidence="3" type="ORF">HMPREF1541_08629</name>
</gene>
<dbReference type="GeneID" id="19975968"/>
<dbReference type="Gene3D" id="3.40.50.880">
    <property type="match status" value="1"/>
</dbReference>
<dbReference type="AlphaFoldDB" id="W2RIN2"/>
<evidence type="ECO:0000259" key="2">
    <source>
        <dbReference type="Pfam" id="PF01965"/>
    </source>
</evidence>
<evidence type="ECO:0000313" key="4">
    <source>
        <dbReference type="Proteomes" id="UP000030752"/>
    </source>
</evidence>
<keyword evidence="4" id="KW-1185">Reference proteome</keyword>
<dbReference type="OrthoDB" id="543156at2759"/>
<dbReference type="PANTHER" id="PTHR43130:SF15">
    <property type="entry name" value="THIJ_PFPI FAMILY PROTEIN (AFU_ORTHOLOGUE AFUA_5G14240)"/>
    <property type="match status" value="1"/>
</dbReference>
<keyword evidence="1" id="KW-0472">Membrane</keyword>
<dbReference type="InterPro" id="IPR029062">
    <property type="entry name" value="Class_I_gatase-like"/>
</dbReference>
<dbReference type="SUPFAM" id="SSF52317">
    <property type="entry name" value="Class I glutamine amidotransferase-like"/>
    <property type="match status" value="1"/>
</dbReference>
<protein>
    <recommendedName>
        <fullName evidence="2">DJ-1/PfpI domain-containing protein</fullName>
    </recommendedName>
</protein>
<feature type="domain" description="DJ-1/PfpI" evidence="2">
    <location>
        <begin position="13"/>
        <end position="244"/>
    </location>
</feature>
<dbReference type="HOGENOM" id="CLU_000445_44_8_1"/>
<keyword evidence="1" id="KW-1133">Transmembrane helix</keyword>
<dbReference type="Pfam" id="PF01965">
    <property type="entry name" value="DJ-1_PfpI"/>
    <property type="match status" value="1"/>
</dbReference>
<evidence type="ECO:0000313" key="3">
    <source>
        <dbReference type="EMBL" id="ETN36352.1"/>
    </source>
</evidence>
<proteinExistence type="predicted"/>
<dbReference type="InterPro" id="IPR052158">
    <property type="entry name" value="INH-QAR"/>
</dbReference>
<dbReference type="eggNOG" id="ENOG502S3AM">
    <property type="taxonomic scope" value="Eukaryota"/>
</dbReference>
<accession>W2RIN2</accession>
<dbReference type="RefSeq" id="XP_008721170.1">
    <property type="nucleotide sequence ID" value="XM_008722948.1"/>
</dbReference>
<dbReference type="Proteomes" id="UP000030752">
    <property type="component" value="Unassembled WGS sequence"/>
</dbReference>
<dbReference type="PANTHER" id="PTHR43130">
    <property type="entry name" value="ARAC-FAMILY TRANSCRIPTIONAL REGULATOR"/>
    <property type="match status" value="1"/>
</dbReference>
<organism evidence="3 4">
    <name type="scientific">Cyphellophora europaea (strain CBS 101466)</name>
    <name type="common">Phialophora europaea</name>
    <dbReference type="NCBI Taxonomy" id="1220924"/>
    <lineage>
        <taxon>Eukaryota</taxon>
        <taxon>Fungi</taxon>
        <taxon>Dikarya</taxon>
        <taxon>Ascomycota</taxon>
        <taxon>Pezizomycotina</taxon>
        <taxon>Eurotiomycetes</taxon>
        <taxon>Chaetothyriomycetidae</taxon>
        <taxon>Chaetothyriales</taxon>
        <taxon>Cyphellophoraceae</taxon>
        <taxon>Cyphellophora</taxon>
    </lineage>
</organism>
<keyword evidence="1" id="KW-0812">Transmembrane</keyword>
<dbReference type="VEuPathDB" id="FungiDB:HMPREF1541_08629"/>
<dbReference type="InParanoid" id="W2RIN2"/>
<name>W2RIN2_CYPE1</name>
<feature type="transmembrane region" description="Helical" evidence="1">
    <location>
        <begin position="272"/>
        <end position="294"/>
    </location>
</feature>
<dbReference type="STRING" id="1220924.W2RIN2"/>
<dbReference type="EMBL" id="KB822725">
    <property type="protein sequence ID" value="ETN36352.1"/>
    <property type="molecule type" value="Genomic_DNA"/>
</dbReference>
<reference evidence="3 4" key="1">
    <citation type="submission" date="2013-03" db="EMBL/GenBank/DDBJ databases">
        <title>The Genome Sequence of Phialophora europaea CBS 101466.</title>
        <authorList>
            <consortium name="The Broad Institute Genomics Platform"/>
            <person name="Cuomo C."/>
            <person name="de Hoog S."/>
            <person name="Gorbushina A."/>
            <person name="Walker B."/>
            <person name="Young S.K."/>
            <person name="Zeng Q."/>
            <person name="Gargeya S."/>
            <person name="Fitzgerald M."/>
            <person name="Haas B."/>
            <person name="Abouelleil A."/>
            <person name="Allen A.W."/>
            <person name="Alvarado L."/>
            <person name="Arachchi H.M."/>
            <person name="Berlin A.M."/>
            <person name="Chapman S.B."/>
            <person name="Gainer-Dewar J."/>
            <person name="Goldberg J."/>
            <person name="Griggs A."/>
            <person name="Gujja S."/>
            <person name="Hansen M."/>
            <person name="Howarth C."/>
            <person name="Imamovic A."/>
            <person name="Ireland A."/>
            <person name="Larimer J."/>
            <person name="McCowan C."/>
            <person name="Murphy C."/>
            <person name="Pearson M."/>
            <person name="Poon T.W."/>
            <person name="Priest M."/>
            <person name="Roberts A."/>
            <person name="Saif S."/>
            <person name="Shea T."/>
            <person name="Sisk P."/>
            <person name="Sykes S."/>
            <person name="Wortman J."/>
            <person name="Nusbaum C."/>
            <person name="Birren B."/>
        </authorList>
    </citation>
    <scope>NUCLEOTIDE SEQUENCE [LARGE SCALE GENOMIC DNA]</scope>
    <source>
        <strain evidence="3 4">CBS 101466</strain>
    </source>
</reference>
<dbReference type="InterPro" id="IPR002818">
    <property type="entry name" value="DJ-1/PfpI"/>
</dbReference>
<sequence length="301" mass="32040">MSFPVPVEGPSLRILVALFPGFQLLDVAGPLDMFNILSGPPYNAPLRMSFAAETLDAVPTKLINTPNSTRHFDVHGATGQADVNASFNQRFAVDLTFADALADSQSWDLIFIPGGIGSRVFYEGTGTAANGGEPTLAVQPLLDFIRRVTSAGRVSLGFMTVCTGSDILARTGLLDGRRATTNMLRFEDVSTRSPRVKWCRGARWAKSDVEDGKTSGRAKEEGGGLEVWTSAGVSAGMDLALAFVAEKFGGVEVARDVARRSECEFLGVSPCVAFSLSSLLCASLFSALLLLGYYRAVVVAD</sequence>
<evidence type="ECO:0000256" key="1">
    <source>
        <dbReference type="SAM" id="Phobius"/>
    </source>
</evidence>